<sequence>MNALVSHLDLFPTLCNLTGLEQPDWLQDHSMVPILNGESEMIRNEIFSEVTYHAEYEPKRCVRTNQYKYFRRYDEHNLTVHSNIDAGRGKDHVIEYGLLDKILDREMLFDLALDPGERNNIFENSQYIDIHEMSEKLDKWMKETNDPLLNGKVPIPEGAKVNKFESLHPNDNSSED</sequence>
<protein>
    <recommendedName>
        <fullName evidence="1">N-sulphoglucosamine sulphohydrolase C-terminal domain-containing protein</fullName>
    </recommendedName>
</protein>
<dbReference type="SUPFAM" id="SSF53649">
    <property type="entry name" value="Alkaline phosphatase-like"/>
    <property type="match status" value="1"/>
</dbReference>
<reference evidence="2 3" key="1">
    <citation type="submission" date="2023-10" db="EMBL/GenBank/DDBJ databases">
        <title>Niallia locisalis sp.nov. isolated from a salt pond sample.</title>
        <authorList>
            <person name="Li X.-J."/>
            <person name="Dong L."/>
        </authorList>
    </citation>
    <scope>NUCLEOTIDE SEQUENCE [LARGE SCALE GENOMIC DNA]</scope>
    <source>
        <strain evidence="2 3">DSM 29761</strain>
    </source>
</reference>
<accession>A0ABZ2CKK6</accession>
<evidence type="ECO:0000259" key="1">
    <source>
        <dbReference type="Pfam" id="PF16347"/>
    </source>
</evidence>
<evidence type="ECO:0000313" key="2">
    <source>
        <dbReference type="EMBL" id="WVX84088.1"/>
    </source>
</evidence>
<dbReference type="PANTHER" id="PTHR46615:SF1">
    <property type="entry name" value="ARYLSULFATASE K"/>
    <property type="match status" value="1"/>
</dbReference>
<keyword evidence="3" id="KW-1185">Reference proteome</keyword>
<dbReference type="EMBL" id="CP137640">
    <property type="protein sequence ID" value="WVX84088.1"/>
    <property type="molecule type" value="Genomic_DNA"/>
</dbReference>
<dbReference type="InterPro" id="IPR017850">
    <property type="entry name" value="Alkaline_phosphatase_core_sf"/>
</dbReference>
<gene>
    <name evidence="2" type="ORF">R4Z09_14475</name>
</gene>
<dbReference type="Proteomes" id="UP001357223">
    <property type="component" value="Chromosome"/>
</dbReference>
<evidence type="ECO:0000313" key="3">
    <source>
        <dbReference type="Proteomes" id="UP001357223"/>
    </source>
</evidence>
<proteinExistence type="predicted"/>
<feature type="domain" description="N-sulphoglucosamine sulphohydrolase C-terminal" evidence="1">
    <location>
        <begin position="2"/>
        <end position="77"/>
    </location>
</feature>
<dbReference type="RefSeq" id="WP_338452960.1">
    <property type="nucleotide sequence ID" value="NZ_CP137640.1"/>
</dbReference>
<organism evidence="2 3">
    <name type="scientific">Niallia oryzisoli</name>
    <dbReference type="NCBI Taxonomy" id="1737571"/>
    <lineage>
        <taxon>Bacteria</taxon>
        <taxon>Bacillati</taxon>
        <taxon>Bacillota</taxon>
        <taxon>Bacilli</taxon>
        <taxon>Bacillales</taxon>
        <taxon>Bacillaceae</taxon>
        <taxon>Niallia</taxon>
    </lineage>
</organism>
<dbReference type="PANTHER" id="PTHR46615">
    <property type="entry name" value="ARYLSULFATASE K"/>
    <property type="match status" value="1"/>
</dbReference>
<dbReference type="Pfam" id="PF16347">
    <property type="entry name" value="SGSH_C"/>
    <property type="match status" value="1"/>
</dbReference>
<dbReference type="InterPro" id="IPR051849">
    <property type="entry name" value="GAG-degrading_sulfatase"/>
</dbReference>
<name>A0ABZ2CKK6_9BACI</name>
<dbReference type="InterPro" id="IPR032506">
    <property type="entry name" value="SGSH_C"/>
</dbReference>
<dbReference type="Gene3D" id="3.40.720.10">
    <property type="entry name" value="Alkaline Phosphatase, subunit A"/>
    <property type="match status" value="1"/>
</dbReference>